<protein>
    <submittedName>
        <fullName evidence="2">Transposase</fullName>
    </submittedName>
</protein>
<dbReference type="InterPro" id="IPR009057">
    <property type="entry name" value="Homeodomain-like_sf"/>
</dbReference>
<organism evidence="2 3">
    <name type="scientific">Hujiaoplasma nucleasis</name>
    <dbReference type="NCBI Taxonomy" id="2725268"/>
    <lineage>
        <taxon>Bacteria</taxon>
        <taxon>Bacillati</taxon>
        <taxon>Mycoplasmatota</taxon>
        <taxon>Mollicutes</taxon>
        <taxon>Candidatus Izemoplasmatales</taxon>
        <taxon>Hujiaoplasmataceae</taxon>
        <taxon>Hujiaoplasma</taxon>
    </lineage>
</organism>
<dbReference type="Pfam" id="PF01710">
    <property type="entry name" value="HTH_Tnp_IS630"/>
    <property type="match status" value="1"/>
</dbReference>
<reference evidence="2 3" key="1">
    <citation type="submission" date="2020-04" db="EMBL/GenBank/DDBJ databases">
        <authorList>
            <person name="Zheng R.K."/>
            <person name="Sun C.M."/>
        </authorList>
    </citation>
    <scope>NUCLEOTIDE SEQUENCE [LARGE SCALE GENOMIC DNA]</scope>
    <source>
        <strain evidence="3">zrk29</strain>
    </source>
</reference>
<sequence>MNYTLELKKRITKKYQKGESVSNLSKYYNIPRTSIYNWINKLSKKSFHELSISKRQLYEYQRKIEKLNRENQIQHYIISNLNIPKRNKIDLVYLLEEK</sequence>
<dbReference type="InterPro" id="IPR002622">
    <property type="entry name" value="Transposase_14"/>
</dbReference>
<dbReference type="EMBL" id="CP051151">
    <property type="protein sequence ID" value="QLY39990.1"/>
    <property type="molecule type" value="Genomic_DNA"/>
</dbReference>
<feature type="domain" description="Transposase Synechocystis PCC 6803" evidence="1">
    <location>
        <begin position="1"/>
        <end position="76"/>
    </location>
</feature>
<gene>
    <name evidence="2" type="ORF">HF295_03595</name>
</gene>
<keyword evidence="3" id="KW-1185">Reference proteome</keyword>
<accession>A0A7L6N158</accession>
<proteinExistence type="predicted"/>
<name>A0A7L6N158_9MOLU</name>
<evidence type="ECO:0000259" key="1">
    <source>
        <dbReference type="Pfam" id="PF01710"/>
    </source>
</evidence>
<dbReference type="Proteomes" id="UP000512167">
    <property type="component" value="Chromosome"/>
</dbReference>
<dbReference type="KEGG" id="tbk:HF295_03595"/>
<dbReference type="AlphaFoldDB" id="A0A7L6N158"/>
<evidence type="ECO:0000313" key="3">
    <source>
        <dbReference type="Proteomes" id="UP000512167"/>
    </source>
</evidence>
<dbReference type="Gene3D" id="1.10.10.10">
    <property type="entry name" value="Winged helix-like DNA-binding domain superfamily/Winged helix DNA-binding domain"/>
    <property type="match status" value="1"/>
</dbReference>
<dbReference type="SUPFAM" id="SSF46689">
    <property type="entry name" value="Homeodomain-like"/>
    <property type="match status" value="1"/>
</dbReference>
<dbReference type="InterPro" id="IPR036388">
    <property type="entry name" value="WH-like_DNA-bd_sf"/>
</dbReference>
<dbReference type="RefSeq" id="WP_312032483.1">
    <property type="nucleotide sequence ID" value="NZ_CP051151.1"/>
</dbReference>
<evidence type="ECO:0000313" key="2">
    <source>
        <dbReference type="EMBL" id="QLY39990.1"/>
    </source>
</evidence>